<evidence type="ECO:0000259" key="6">
    <source>
        <dbReference type="Pfam" id="PF00004"/>
    </source>
</evidence>
<accession>A0A8S0R3K5</accession>
<keyword evidence="4" id="KW-0547">Nucleotide-binding</keyword>
<keyword evidence="4" id="KW-0067">ATP-binding</keyword>
<dbReference type="Gene3D" id="6.10.280.40">
    <property type="match status" value="1"/>
</dbReference>
<dbReference type="PANTHER" id="PTHR23070">
    <property type="entry name" value="BCS1 AAA-TYPE ATPASE"/>
    <property type="match status" value="1"/>
</dbReference>
<feature type="domain" description="AAA-type ATPase N-terminal" evidence="7">
    <location>
        <begin position="2"/>
        <end position="42"/>
    </location>
</feature>
<comment type="similarity">
    <text evidence="4">Belongs to the AAA ATPase family.</text>
</comment>
<evidence type="ECO:0000256" key="2">
    <source>
        <dbReference type="ARBA" id="ARBA00022801"/>
    </source>
</evidence>
<dbReference type="PROSITE" id="PS00674">
    <property type="entry name" value="AAA"/>
    <property type="match status" value="1"/>
</dbReference>
<comment type="cofactor">
    <cofactor evidence="1">
        <name>Mg(2+)</name>
        <dbReference type="ChEBI" id="CHEBI:18420"/>
    </cofactor>
</comment>
<evidence type="ECO:0000256" key="4">
    <source>
        <dbReference type="RuleBase" id="RU003651"/>
    </source>
</evidence>
<dbReference type="GO" id="GO:0005524">
    <property type="term" value="F:ATP binding"/>
    <property type="evidence" value="ECO:0007669"/>
    <property type="project" value="UniProtKB-KW"/>
</dbReference>
<keyword evidence="9" id="KW-1185">Reference proteome</keyword>
<dbReference type="Proteomes" id="UP000594638">
    <property type="component" value="Unassembled WGS sequence"/>
</dbReference>
<dbReference type="SUPFAM" id="SSF52540">
    <property type="entry name" value="P-loop containing nucleoside triphosphate hydrolases"/>
    <property type="match status" value="1"/>
</dbReference>
<feature type="domain" description="ATPase AAA-type core" evidence="6">
    <location>
        <begin position="141"/>
        <end position="188"/>
    </location>
</feature>
<evidence type="ECO:0000313" key="8">
    <source>
        <dbReference type="EMBL" id="CAA2973963.1"/>
    </source>
</evidence>
<dbReference type="InterPro" id="IPR025753">
    <property type="entry name" value="AAA_N_dom"/>
</dbReference>
<dbReference type="OrthoDB" id="10251412at2759"/>
<dbReference type="EMBL" id="CACTIH010002135">
    <property type="protein sequence ID" value="CAA2973963.1"/>
    <property type="molecule type" value="Genomic_DNA"/>
</dbReference>
<dbReference type="InterPro" id="IPR027417">
    <property type="entry name" value="P-loop_NTPase"/>
</dbReference>
<keyword evidence="3" id="KW-0460">Magnesium</keyword>
<dbReference type="Pfam" id="PF14363">
    <property type="entry name" value="AAA_assoc"/>
    <property type="match status" value="1"/>
</dbReference>
<evidence type="ECO:0000313" key="9">
    <source>
        <dbReference type="Proteomes" id="UP000594638"/>
    </source>
</evidence>
<reference evidence="8 9" key="1">
    <citation type="submission" date="2019-12" db="EMBL/GenBank/DDBJ databases">
        <authorList>
            <person name="Alioto T."/>
            <person name="Alioto T."/>
            <person name="Gomez Garrido J."/>
        </authorList>
    </citation>
    <scope>NUCLEOTIDE SEQUENCE [LARGE SCALE GENOMIC DNA]</scope>
</reference>
<dbReference type="InterPro" id="IPR003959">
    <property type="entry name" value="ATPase_AAA_core"/>
</dbReference>
<organism evidence="8 9">
    <name type="scientific">Olea europaea subsp. europaea</name>
    <dbReference type="NCBI Taxonomy" id="158383"/>
    <lineage>
        <taxon>Eukaryota</taxon>
        <taxon>Viridiplantae</taxon>
        <taxon>Streptophyta</taxon>
        <taxon>Embryophyta</taxon>
        <taxon>Tracheophyta</taxon>
        <taxon>Spermatophyta</taxon>
        <taxon>Magnoliopsida</taxon>
        <taxon>eudicotyledons</taxon>
        <taxon>Gunneridae</taxon>
        <taxon>Pentapetalae</taxon>
        <taxon>asterids</taxon>
        <taxon>lamiids</taxon>
        <taxon>Lamiales</taxon>
        <taxon>Oleaceae</taxon>
        <taxon>Oleeae</taxon>
        <taxon>Olea</taxon>
    </lineage>
</organism>
<keyword evidence="5" id="KW-0175">Coiled coil</keyword>
<evidence type="ECO:0000256" key="3">
    <source>
        <dbReference type="ARBA" id="ARBA00022842"/>
    </source>
</evidence>
<protein>
    <submittedName>
        <fullName evidence="8">AAA-ATPase At3g50940-like</fullName>
    </submittedName>
</protein>
<gene>
    <name evidence="8" type="ORF">OLEA9_A079769</name>
</gene>
<comment type="caution">
    <text evidence="8">The sequence shown here is derived from an EMBL/GenBank/DDBJ whole genome shotgun (WGS) entry which is preliminary data.</text>
</comment>
<evidence type="ECO:0000256" key="1">
    <source>
        <dbReference type="ARBA" id="ARBA00001946"/>
    </source>
</evidence>
<sequence>MVMEEKNGMARNQIYVAAEVYLHTKINPNTKRHRASKYSKKKKYHSEYFELTFHEQHKETVLNDYLPFVSEKAKEIKEKDRNVKLYTTDCPWRNDDDDGRRGRGEWGYVNLDIHPVTFDKLAMDPDSKKRIIEDLDMFLTLSGLLNLMDGLWSNSGDERIIIFTTNHKEKIDPALLRPGRMVMHIHMSYCTDKGFDVLAYNYLGIEIIQERALEGVMDLLKRKKAEANEEKNTLEEMIKEDEAREEKKIEAKIKEIVKE</sequence>
<evidence type="ECO:0000256" key="5">
    <source>
        <dbReference type="SAM" id="Coils"/>
    </source>
</evidence>
<feature type="coiled-coil region" evidence="5">
    <location>
        <begin position="210"/>
        <end position="259"/>
    </location>
</feature>
<dbReference type="InterPro" id="IPR003960">
    <property type="entry name" value="ATPase_AAA_CS"/>
</dbReference>
<dbReference type="InterPro" id="IPR050747">
    <property type="entry name" value="Mitochondrial_chaperone_BCS1"/>
</dbReference>
<dbReference type="GO" id="GO:0016887">
    <property type="term" value="F:ATP hydrolysis activity"/>
    <property type="evidence" value="ECO:0007669"/>
    <property type="project" value="InterPro"/>
</dbReference>
<keyword evidence="2" id="KW-0378">Hydrolase</keyword>
<dbReference type="Pfam" id="PF00004">
    <property type="entry name" value="AAA"/>
    <property type="match status" value="1"/>
</dbReference>
<dbReference type="Gene3D" id="3.40.50.300">
    <property type="entry name" value="P-loop containing nucleotide triphosphate hydrolases"/>
    <property type="match status" value="1"/>
</dbReference>
<dbReference type="Gramene" id="OE9A079769T1">
    <property type="protein sequence ID" value="OE9A079769C1"/>
    <property type="gene ID" value="OE9A079769"/>
</dbReference>
<name>A0A8S0R3K5_OLEEU</name>
<dbReference type="AlphaFoldDB" id="A0A8S0R3K5"/>
<proteinExistence type="inferred from homology"/>
<evidence type="ECO:0000259" key="7">
    <source>
        <dbReference type="Pfam" id="PF14363"/>
    </source>
</evidence>